<evidence type="ECO:0008006" key="3">
    <source>
        <dbReference type="Google" id="ProtNLM"/>
    </source>
</evidence>
<evidence type="ECO:0000313" key="1">
    <source>
        <dbReference type="EMBL" id="KAK0449616.1"/>
    </source>
</evidence>
<comment type="caution">
    <text evidence="1">The sequence shown here is derived from an EMBL/GenBank/DDBJ whole genome shotgun (WGS) entry which is preliminary data.</text>
</comment>
<gene>
    <name evidence="1" type="ORF">EV420DRAFT_779420</name>
</gene>
<dbReference type="Proteomes" id="UP001175211">
    <property type="component" value="Unassembled WGS sequence"/>
</dbReference>
<dbReference type="RefSeq" id="XP_060326908.1">
    <property type="nucleotide sequence ID" value="XM_060483432.1"/>
</dbReference>
<name>A0AA39JVC7_ARMTA</name>
<dbReference type="AlphaFoldDB" id="A0AA39JVC7"/>
<reference evidence="1" key="1">
    <citation type="submission" date="2023-06" db="EMBL/GenBank/DDBJ databases">
        <authorList>
            <consortium name="Lawrence Berkeley National Laboratory"/>
            <person name="Ahrendt S."/>
            <person name="Sahu N."/>
            <person name="Indic B."/>
            <person name="Wong-Bajracharya J."/>
            <person name="Merenyi Z."/>
            <person name="Ke H.-M."/>
            <person name="Monk M."/>
            <person name="Kocsube S."/>
            <person name="Drula E."/>
            <person name="Lipzen A."/>
            <person name="Balint B."/>
            <person name="Henrissat B."/>
            <person name="Andreopoulos B."/>
            <person name="Martin F.M."/>
            <person name="Harder C.B."/>
            <person name="Rigling D."/>
            <person name="Ford K.L."/>
            <person name="Foster G.D."/>
            <person name="Pangilinan J."/>
            <person name="Papanicolaou A."/>
            <person name="Barry K."/>
            <person name="LaButti K."/>
            <person name="Viragh M."/>
            <person name="Koriabine M."/>
            <person name="Yan M."/>
            <person name="Riley R."/>
            <person name="Champramary S."/>
            <person name="Plett K.L."/>
            <person name="Tsai I.J."/>
            <person name="Slot J."/>
            <person name="Sipos G."/>
            <person name="Plett J."/>
            <person name="Nagy L.G."/>
            <person name="Grigoriev I.V."/>
        </authorList>
    </citation>
    <scope>NUCLEOTIDE SEQUENCE</scope>
    <source>
        <strain evidence="1">CCBAS 213</strain>
    </source>
</reference>
<keyword evidence="2" id="KW-1185">Reference proteome</keyword>
<protein>
    <recommendedName>
        <fullName evidence="3">F-box domain-containing protein</fullName>
    </recommendedName>
</protein>
<dbReference type="GeneID" id="85366980"/>
<proteinExistence type="predicted"/>
<dbReference type="EMBL" id="JAUEPS010000038">
    <property type="protein sequence ID" value="KAK0449616.1"/>
    <property type="molecule type" value="Genomic_DNA"/>
</dbReference>
<accession>A0AA39JVC7</accession>
<organism evidence="1 2">
    <name type="scientific">Armillaria tabescens</name>
    <name type="common">Ringless honey mushroom</name>
    <name type="synonym">Agaricus tabescens</name>
    <dbReference type="NCBI Taxonomy" id="1929756"/>
    <lineage>
        <taxon>Eukaryota</taxon>
        <taxon>Fungi</taxon>
        <taxon>Dikarya</taxon>
        <taxon>Basidiomycota</taxon>
        <taxon>Agaricomycotina</taxon>
        <taxon>Agaricomycetes</taxon>
        <taxon>Agaricomycetidae</taxon>
        <taxon>Agaricales</taxon>
        <taxon>Marasmiineae</taxon>
        <taxon>Physalacriaceae</taxon>
        <taxon>Desarmillaria</taxon>
    </lineage>
</organism>
<sequence>MRSLGNNTFLALADIEELKCSILNVLRAGSSLSEATTDKLSLLDSQIPLYDAEISRVEGVLVALKASKTAIRDCMHLQQSSASPIRTLPVEILTAIFEDACCTSSAGSEPFIPPTVLTSVCSHWRKVCLSRSILWTHITACHRIRPDNSSLIARRVDHYRSLSESLSLTFHLTASYEKADYDNTRDRQK</sequence>
<evidence type="ECO:0000313" key="2">
    <source>
        <dbReference type="Proteomes" id="UP001175211"/>
    </source>
</evidence>